<dbReference type="Proteomes" id="UP000028924">
    <property type="component" value="Unassembled WGS sequence"/>
</dbReference>
<gene>
    <name evidence="1" type="ORF">F751_3724</name>
</gene>
<proteinExistence type="predicted"/>
<sequence length="108" mass="11015">MALYVSRAPSLDTRPTSSILARNLVLWWRGVGCPSGLAGHCRRPVAVLGGRIKERGDGAGHVVAAAGAAVEEALAAAGDVGKEARLSSRAAARGVLGGTCRGRRGRLS</sequence>
<evidence type="ECO:0000313" key="1">
    <source>
        <dbReference type="EMBL" id="KFM24712.1"/>
    </source>
</evidence>
<organism evidence="1 2">
    <name type="scientific">Auxenochlorella protothecoides</name>
    <name type="common">Green microalga</name>
    <name type="synonym">Chlorella protothecoides</name>
    <dbReference type="NCBI Taxonomy" id="3075"/>
    <lineage>
        <taxon>Eukaryota</taxon>
        <taxon>Viridiplantae</taxon>
        <taxon>Chlorophyta</taxon>
        <taxon>core chlorophytes</taxon>
        <taxon>Trebouxiophyceae</taxon>
        <taxon>Chlorellales</taxon>
        <taxon>Chlorellaceae</taxon>
        <taxon>Auxenochlorella</taxon>
    </lineage>
</organism>
<dbReference type="GeneID" id="23615115"/>
<dbReference type="AlphaFoldDB" id="A0A087SG58"/>
<reference evidence="1 2" key="1">
    <citation type="journal article" date="2014" name="BMC Genomics">
        <title>Oil accumulation mechanisms of the oleaginous microalga Chlorella protothecoides revealed through its genome, transcriptomes, and proteomes.</title>
        <authorList>
            <person name="Gao C."/>
            <person name="Wang Y."/>
            <person name="Shen Y."/>
            <person name="Yan D."/>
            <person name="He X."/>
            <person name="Dai J."/>
            <person name="Wu Q."/>
        </authorList>
    </citation>
    <scope>NUCLEOTIDE SEQUENCE [LARGE SCALE GENOMIC DNA]</scope>
    <source>
        <strain evidence="1 2">0710</strain>
    </source>
</reference>
<dbReference type="RefSeq" id="XP_011397600.1">
    <property type="nucleotide sequence ID" value="XM_011399298.1"/>
</dbReference>
<dbReference type="KEGG" id="apro:F751_3724"/>
<dbReference type="EMBL" id="KL662110">
    <property type="protein sequence ID" value="KFM24712.1"/>
    <property type="molecule type" value="Genomic_DNA"/>
</dbReference>
<name>A0A087SG58_AUXPR</name>
<protein>
    <submittedName>
        <fullName evidence="1">Uncharacterized protein</fullName>
    </submittedName>
</protein>
<accession>A0A087SG58</accession>
<keyword evidence="2" id="KW-1185">Reference proteome</keyword>
<evidence type="ECO:0000313" key="2">
    <source>
        <dbReference type="Proteomes" id="UP000028924"/>
    </source>
</evidence>